<dbReference type="AlphaFoldDB" id="A0A1I2KLC5"/>
<evidence type="ECO:0000256" key="1">
    <source>
        <dbReference type="SAM" id="Phobius"/>
    </source>
</evidence>
<dbReference type="RefSeq" id="WP_200769626.1">
    <property type="nucleotide sequence ID" value="NZ_FOOC01000019.1"/>
</dbReference>
<dbReference type="Proteomes" id="UP000199771">
    <property type="component" value="Unassembled WGS sequence"/>
</dbReference>
<dbReference type="InterPro" id="IPR025205">
    <property type="entry name" value="PilX/PilW_C"/>
</dbReference>
<accession>A0A1I2KLC5</accession>
<dbReference type="STRING" id="1076937.SAMN04488120_11913"/>
<dbReference type="EMBL" id="FOOC01000019">
    <property type="protein sequence ID" value="SFF66047.1"/>
    <property type="molecule type" value="Genomic_DNA"/>
</dbReference>
<protein>
    <submittedName>
        <fullName evidence="4">Type IV pilus assembly protein PilX</fullName>
    </submittedName>
</protein>
<evidence type="ECO:0000313" key="4">
    <source>
        <dbReference type="EMBL" id="SFF66047.1"/>
    </source>
</evidence>
<organism evidence="4 5">
    <name type="scientific">Fontimonas thermophila</name>
    <dbReference type="NCBI Taxonomy" id="1076937"/>
    <lineage>
        <taxon>Bacteria</taxon>
        <taxon>Pseudomonadati</taxon>
        <taxon>Pseudomonadota</taxon>
        <taxon>Gammaproteobacteria</taxon>
        <taxon>Nevskiales</taxon>
        <taxon>Nevskiaceae</taxon>
        <taxon>Fontimonas</taxon>
    </lineage>
</organism>
<feature type="domain" description="Type 4 fimbrial biogenesis protein PilX N-terminal" evidence="3">
    <location>
        <begin position="20"/>
        <end position="70"/>
    </location>
</feature>
<feature type="domain" description="PilX/PilW C-terminal" evidence="2">
    <location>
        <begin position="117"/>
        <end position="191"/>
    </location>
</feature>
<keyword evidence="1" id="KW-1133">Transmembrane helix</keyword>
<keyword evidence="1" id="KW-0472">Membrane</keyword>
<keyword evidence="1" id="KW-0812">Transmembrane</keyword>
<gene>
    <name evidence="4" type="ORF">SAMN04488120_11913</name>
</gene>
<feature type="transmembrane region" description="Helical" evidence="1">
    <location>
        <begin position="21"/>
        <end position="42"/>
    </location>
</feature>
<name>A0A1I2KLC5_9GAMM</name>
<evidence type="ECO:0000313" key="5">
    <source>
        <dbReference type="Proteomes" id="UP000199771"/>
    </source>
</evidence>
<evidence type="ECO:0000259" key="3">
    <source>
        <dbReference type="Pfam" id="PF14341"/>
    </source>
</evidence>
<proteinExistence type="predicted"/>
<evidence type="ECO:0000259" key="2">
    <source>
        <dbReference type="Pfam" id="PF13681"/>
    </source>
</evidence>
<dbReference type="Pfam" id="PF13681">
    <property type="entry name" value="PilX"/>
    <property type="match status" value="1"/>
</dbReference>
<keyword evidence="5" id="KW-1185">Reference proteome</keyword>
<reference evidence="4 5" key="1">
    <citation type="submission" date="2016-10" db="EMBL/GenBank/DDBJ databases">
        <authorList>
            <person name="de Groot N.N."/>
        </authorList>
    </citation>
    <scope>NUCLEOTIDE SEQUENCE [LARGE SCALE GENOMIC DNA]</scope>
    <source>
        <strain evidence="4 5">DSM 23609</strain>
    </source>
</reference>
<dbReference type="InterPro" id="IPR025746">
    <property type="entry name" value="PilX_N_dom"/>
</dbReference>
<dbReference type="Pfam" id="PF14341">
    <property type="entry name" value="PilX_N"/>
    <property type="match status" value="1"/>
</dbReference>
<sequence length="192" mass="20637">MQRPTRSRSHTHVCPLLRQRGVALATALILLIIVTLIGLAAVRGTTVQQRMTANFYDRNLAFQAAEAALNAAVQSFVAGTQVIARNCGAGGTICRSNPFADPNLDNSRIQTVPTSVYDGIAAAGQPQYVIEFMGEFPNPELNTGFNQTANAAQYGAQGTNIMALYYRITARSADPATAGERAVVTLQTMYRQ</sequence>